<dbReference type="Proteomes" id="UP001056384">
    <property type="component" value="Chromosome 15"/>
</dbReference>
<organism evidence="1 2">
    <name type="scientific">Septoria linicola</name>
    <dbReference type="NCBI Taxonomy" id="215465"/>
    <lineage>
        <taxon>Eukaryota</taxon>
        <taxon>Fungi</taxon>
        <taxon>Dikarya</taxon>
        <taxon>Ascomycota</taxon>
        <taxon>Pezizomycotina</taxon>
        <taxon>Dothideomycetes</taxon>
        <taxon>Dothideomycetidae</taxon>
        <taxon>Mycosphaerellales</taxon>
        <taxon>Mycosphaerellaceae</taxon>
        <taxon>Septoria</taxon>
    </lineage>
</organism>
<gene>
    <name evidence="1" type="ORF">Slin15195_G130240</name>
</gene>
<proteinExistence type="predicted"/>
<protein>
    <submittedName>
        <fullName evidence="1">Uncharacterized protein</fullName>
    </submittedName>
</protein>
<evidence type="ECO:0000313" key="1">
    <source>
        <dbReference type="EMBL" id="USW59705.1"/>
    </source>
</evidence>
<dbReference type="AlphaFoldDB" id="A0A9Q9B311"/>
<accession>A0A9Q9B311</accession>
<name>A0A9Q9B311_9PEZI</name>
<dbReference type="EMBL" id="CP099432">
    <property type="protein sequence ID" value="USW59705.1"/>
    <property type="molecule type" value="Genomic_DNA"/>
</dbReference>
<keyword evidence="2" id="KW-1185">Reference proteome</keyword>
<reference evidence="1" key="1">
    <citation type="submission" date="2022-06" db="EMBL/GenBank/DDBJ databases">
        <title>Complete genome sequences of two strains of the flax pathogen Septoria linicola.</title>
        <authorList>
            <person name="Lapalu N."/>
            <person name="Simon A."/>
            <person name="Demenou B."/>
            <person name="Paumier D."/>
            <person name="Guillot M.-P."/>
            <person name="Gout L."/>
            <person name="Valade R."/>
        </authorList>
    </citation>
    <scope>NUCLEOTIDE SEQUENCE</scope>
    <source>
        <strain evidence="1">SE15195</strain>
    </source>
</reference>
<sequence>MAENQQATEPPMMLYLPSSQLYQTRPCEASIPRLTDVHIQRIFGTSSVETASEAATDWRIGRVPVSSVELVYHRMYGTIVDPKSIAMPNSHQSGTVTTTTENIFSMSAGNLAHYATLGDDKMVAPRYNERHARHPSRQIQITNTK</sequence>
<evidence type="ECO:0000313" key="2">
    <source>
        <dbReference type="Proteomes" id="UP001056384"/>
    </source>
</evidence>